<dbReference type="EMBL" id="GBRH01185812">
    <property type="protein sequence ID" value="JAE12084.1"/>
    <property type="molecule type" value="Transcribed_RNA"/>
</dbReference>
<accession>A0A0A9FLG8</accession>
<protein>
    <submittedName>
        <fullName evidence="1">Uncharacterized protein</fullName>
    </submittedName>
</protein>
<reference evidence="1" key="2">
    <citation type="journal article" date="2015" name="Data Brief">
        <title>Shoot transcriptome of the giant reed, Arundo donax.</title>
        <authorList>
            <person name="Barrero R.A."/>
            <person name="Guerrero F.D."/>
            <person name="Moolhuijzen P."/>
            <person name="Goolsby J.A."/>
            <person name="Tidwell J."/>
            <person name="Bellgard S.E."/>
            <person name="Bellgard M.I."/>
        </authorList>
    </citation>
    <scope>NUCLEOTIDE SEQUENCE</scope>
    <source>
        <tissue evidence="1">Shoot tissue taken approximately 20 cm above the soil surface</tissue>
    </source>
</reference>
<name>A0A0A9FLG8_ARUDO</name>
<dbReference type="AlphaFoldDB" id="A0A0A9FLG8"/>
<organism evidence="1">
    <name type="scientific">Arundo donax</name>
    <name type="common">Giant reed</name>
    <name type="synonym">Donax arundinaceus</name>
    <dbReference type="NCBI Taxonomy" id="35708"/>
    <lineage>
        <taxon>Eukaryota</taxon>
        <taxon>Viridiplantae</taxon>
        <taxon>Streptophyta</taxon>
        <taxon>Embryophyta</taxon>
        <taxon>Tracheophyta</taxon>
        <taxon>Spermatophyta</taxon>
        <taxon>Magnoliopsida</taxon>
        <taxon>Liliopsida</taxon>
        <taxon>Poales</taxon>
        <taxon>Poaceae</taxon>
        <taxon>PACMAD clade</taxon>
        <taxon>Arundinoideae</taxon>
        <taxon>Arundineae</taxon>
        <taxon>Arundo</taxon>
    </lineage>
</organism>
<proteinExistence type="predicted"/>
<reference evidence="1" key="1">
    <citation type="submission" date="2014-09" db="EMBL/GenBank/DDBJ databases">
        <authorList>
            <person name="Magalhaes I.L.F."/>
            <person name="Oliveira U."/>
            <person name="Santos F.R."/>
            <person name="Vidigal T.H.D.A."/>
            <person name="Brescovit A.D."/>
            <person name="Santos A.J."/>
        </authorList>
    </citation>
    <scope>NUCLEOTIDE SEQUENCE</scope>
    <source>
        <tissue evidence="1">Shoot tissue taken approximately 20 cm above the soil surface</tissue>
    </source>
</reference>
<evidence type="ECO:0000313" key="1">
    <source>
        <dbReference type="EMBL" id="JAE12084.1"/>
    </source>
</evidence>
<sequence>MTGQNSFVLVTKNRPSLPIRL</sequence>